<dbReference type="AlphaFoldDB" id="A0A4P6UT91"/>
<accession>A0A4P6UT91</accession>
<sequence length="110" mass="12813">MLFDFMFSIFPLLFFIIFGIFLFRFFSNIKEGIKNNHSPLLTVPAKVVAKRIQVRGDHSHTTYYVTFEVQSGDRMELKVNGNEYGMLVENDIGLLSFQGTRYVSFERQNS</sequence>
<protein>
    <submittedName>
        <fullName evidence="2">DUF2500 domain-containing protein</fullName>
    </submittedName>
</protein>
<proteinExistence type="predicted"/>
<dbReference type="InterPro" id="IPR019635">
    <property type="entry name" value="DUF2500"/>
</dbReference>
<reference evidence="2 3" key="1">
    <citation type="submission" date="2019-02" db="EMBL/GenBank/DDBJ databases">
        <title>Ureibacillus thermophilus.</title>
        <authorList>
            <person name="Sunny J.S."/>
            <person name="Natarajan A."/>
            <person name="Saleena L.M."/>
        </authorList>
    </citation>
    <scope>NUCLEOTIDE SEQUENCE [LARGE SCALE GENOMIC DNA]</scope>
    <source>
        <strain evidence="2 3">LM102</strain>
    </source>
</reference>
<keyword evidence="3" id="KW-1185">Reference proteome</keyword>
<keyword evidence="1" id="KW-1133">Transmembrane helix</keyword>
<evidence type="ECO:0000256" key="1">
    <source>
        <dbReference type="SAM" id="Phobius"/>
    </source>
</evidence>
<organism evidence="2 3">
    <name type="scientific">Ureibacillus thermophilus</name>
    <dbReference type="NCBI Taxonomy" id="367743"/>
    <lineage>
        <taxon>Bacteria</taxon>
        <taxon>Bacillati</taxon>
        <taxon>Bacillota</taxon>
        <taxon>Bacilli</taxon>
        <taxon>Bacillales</taxon>
        <taxon>Caryophanaceae</taxon>
        <taxon>Ureibacillus</taxon>
    </lineage>
</organism>
<dbReference type="KEGG" id="uth:DKZ56_10930"/>
<dbReference type="EMBL" id="CP036528">
    <property type="protein sequence ID" value="QBK26334.1"/>
    <property type="molecule type" value="Genomic_DNA"/>
</dbReference>
<feature type="transmembrane region" description="Helical" evidence="1">
    <location>
        <begin position="6"/>
        <end position="26"/>
    </location>
</feature>
<evidence type="ECO:0000313" key="2">
    <source>
        <dbReference type="EMBL" id="QBK26334.1"/>
    </source>
</evidence>
<dbReference type="Gene3D" id="2.40.50.660">
    <property type="match status" value="1"/>
</dbReference>
<keyword evidence="1" id="KW-0812">Transmembrane</keyword>
<keyword evidence="1" id="KW-0472">Membrane</keyword>
<evidence type="ECO:0000313" key="3">
    <source>
        <dbReference type="Proteomes" id="UP000291151"/>
    </source>
</evidence>
<gene>
    <name evidence="2" type="ORF">DKZ56_10930</name>
</gene>
<dbReference type="RefSeq" id="WP_208650025.1">
    <property type="nucleotide sequence ID" value="NZ_CP036528.1"/>
</dbReference>
<name>A0A4P6UT91_9BACL</name>
<dbReference type="Proteomes" id="UP000291151">
    <property type="component" value="Chromosome"/>
</dbReference>
<dbReference type="Pfam" id="PF10694">
    <property type="entry name" value="DUF2500"/>
    <property type="match status" value="1"/>
</dbReference>